<accession>A0A076EVL3</accession>
<reference evidence="4 5" key="1">
    <citation type="submission" date="2014-07" db="EMBL/GenBank/DDBJ databases">
        <title>Genome Sequence of Rhodococcus opacus Strain R7, a Biodegrader of Mono- and Polycyclic Aromatic Hydrocarbons.</title>
        <authorList>
            <person name="Di Gennaro P."/>
            <person name="Zampolli J."/>
            <person name="Presti I."/>
            <person name="Cappelletti M."/>
            <person name="D'Ursi P."/>
            <person name="Orro A."/>
            <person name="Mezzelani A."/>
            <person name="Milanesi L."/>
        </authorList>
    </citation>
    <scope>NUCLEOTIDE SEQUENCE [LARGE SCALE GENOMIC DNA]</scope>
    <source>
        <strain evidence="4 5">R7</strain>
    </source>
</reference>
<evidence type="ECO:0000259" key="3">
    <source>
        <dbReference type="PROSITE" id="PS50977"/>
    </source>
</evidence>
<dbReference type="RefSeq" id="WP_037240392.1">
    <property type="nucleotide sequence ID" value="NZ_CP008947.1"/>
</dbReference>
<dbReference type="AlphaFoldDB" id="A0A076EVL3"/>
<dbReference type="PROSITE" id="PS50977">
    <property type="entry name" value="HTH_TETR_2"/>
    <property type="match status" value="1"/>
</dbReference>
<dbReference type="InterPro" id="IPR001647">
    <property type="entry name" value="HTH_TetR"/>
</dbReference>
<dbReference type="Proteomes" id="UP000028488">
    <property type="component" value="Chromosome"/>
</dbReference>
<evidence type="ECO:0000313" key="5">
    <source>
        <dbReference type="Proteomes" id="UP000028488"/>
    </source>
</evidence>
<sequence>MADKREQVLDAAIALLGTRGVRALTHRGVDELVGMPQGSTSNYFRSRGALLEGIVTRLVERDREDWQKFAHLRPAGTDALVEALVAFVTFSTGPDRVRTSARYALFVEASVTPGLDAKIGSARRALVEWGADMLALVGSRNPASDAVVITDYLDGVILHQLTVPDPDFDPTAGITAVLGALT</sequence>
<dbReference type="InterPro" id="IPR009057">
    <property type="entry name" value="Homeodomain-like_sf"/>
</dbReference>
<gene>
    <name evidence="4" type="ORF">EP51_23120</name>
</gene>
<feature type="domain" description="HTH tetR-type" evidence="3">
    <location>
        <begin position="2"/>
        <end position="62"/>
    </location>
</feature>
<protein>
    <submittedName>
        <fullName evidence="4">TetR family transcriptional regulator</fullName>
    </submittedName>
</protein>
<dbReference type="eggNOG" id="COG3226">
    <property type="taxonomic scope" value="Bacteria"/>
</dbReference>
<proteinExistence type="predicted"/>
<dbReference type="EMBL" id="CP008947">
    <property type="protein sequence ID" value="AII07389.1"/>
    <property type="molecule type" value="Genomic_DNA"/>
</dbReference>
<name>A0A076EVL3_RHOOP</name>
<evidence type="ECO:0000256" key="2">
    <source>
        <dbReference type="PROSITE-ProRule" id="PRU00335"/>
    </source>
</evidence>
<dbReference type="GO" id="GO:0003677">
    <property type="term" value="F:DNA binding"/>
    <property type="evidence" value="ECO:0007669"/>
    <property type="project" value="UniProtKB-UniRule"/>
</dbReference>
<dbReference type="Gene3D" id="1.10.357.10">
    <property type="entry name" value="Tetracycline Repressor, domain 2"/>
    <property type="match status" value="1"/>
</dbReference>
<dbReference type="SUPFAM" id="SSF46689">
    <property type="entry name" value="Homeodomain-like"/>
    <property type="match status" value="1"/>
</dbReference>
<keyword evidence="1 2" id="KW-0238">DNA-binding</keyword>
<dbReference type="Pfam" id="PF17940">
    <property type="entry name" value="TetR_C_31"/>
    <property type="match status" value="1"/>
</dbReference>
<feature type="DNA-binding region" description="H-T-H motif" evidence="2">
    <location>
        <begin position="25"/>
        <end position="44"/>
    </location>
</feature>
<evidence type="ECO:0000313" key="4">
    <source>
        <dbReference type="EMBL" id="AII07389.1"/>
    </source>
</evidence>
<dbReference type="InterPro" id="IPR041583">
    <property type="entry name" value="TetR_C_31"/>
</dbReference>
<organism evidence="4 5">
    <name type="scientific">Rhodococcus opacus</name>
    <name type="common">Nocardia opaca</name>
    <dbReference type="NCBI Taxonomy" id="37919"/>
    <lineage>
        <taxon>Bacteria</taxon>
        <taxon>Bacillati</taxon>
        <taxon>Actinomycetota</taxon>
        <taxon>Actinomycetes</taxon>
        <taxon>Mycobacteriales</taxon>
        <taxon>Nocardiaceae</taxon>
        <taxon>Rhodococcus</taxon>
    </lineage>
</organism>
<evidence type="ECO:0000256" key="1">
    <source>
        <dbReference type="ARBA" id="ARBA00023125"/>
    </source>
</evidence>